<dbReference type="Pfam" id="PF13936">
    <property type="entry name" value="HTH_38"/>
    <property type="match status" value="1"/>
</dbReference>
<dbReference type="Proteomes" id="UP000295793">
    <property type="component" value="Unassembled WGS sequence"/>
</dbReference>
<dbReference type="GO" id="GO:0032196">
    <property type="term" value="P:transposition"/>
    <property type="evidence" value="ECO:0007669"/>
    <property type="project" value="TreeGrafter"/>
</dbReference>
<dbReference type="Gene3D" id="1.10.10.10">
    <property type="entry name" value="Winged helix-like DNA-binding domain superfamily/Winged helix DNA-binding domain"/>
    <property type="match status" value="1"/>
</dbReference>
<evidence type="ECO:0000313" key="3">
    <source>
        <dbReference type="Proteomes" id="UP000295793"/>
    </source>
</evidence>
<dbReference type="PANTHER" id="PTHR10948:SF23">
    <property type="entry name" value="TRANSPOSASE INSI FOR INSERTION SEQUENCE ELEMENT IS30A-RELATED"/>
    <property type="match status" value="1"/>
</dbReference>
<organism evidence="2 3">
    <name type="scientific">Reinekea marinisedimentorum</name>
    <dbReference type="NCBI Taxonomy" id="230495"/>
    <lineage>
        <taxon>Bacteria</taxon>
        <taxon>Pseudomonadati</taxon>
        <taxon>Pseudomonadota</taxon>
        <taxon>Gammaproteobacteria</taxon>
        <taxon>Oceanospirillales</taxon>
        <taxon>Saccharospirillaceae</taxon>
        <taxon>Reinekea</taxon>
    </lineage>
</organism>
<accession>A0A4R3I5L1</accession>
<dbReference type="AlphaFoldDB" id="A0A4R3I5L1"/>
<dbReference type="OrthoDB" id="9803231at2"/>
<dbReference type="PANTHER" id="PTHR10948">
    <property type="entry name" value="TRANSPOSASE"/>
    <property type="match status" value="1"/>
</dbReference>
<name>A0A4R3I5L1_9GAMM</name>
<dbReference type="InterPro" id="IPR036388">
    <property type="entry name" value="WH-like_DNA-bd_sf"/>
</dbReference>
<sequence length="120" mass="14123">MYKQLSEEKRFQIWALRKEGKSQIEIAKALKVHRSTVSRELTRNTGPYGYDPKIAQRMAIYRKKFHQQIVGRQYEDLVKELVQIGWSADQCSEFIQHYHPELTPEQIKQLISDCQSTVIG</sequence>
<evidence type="ECO:0000313" key="2">
    <source>
        <dbReference type="EMBL" id="TCS41144.1"/>
    </source>
</evidence>
<feature type="domain" description="Transposase IS30-like HTH" evidence="1">
    <location>
        <begin position="2"/>
        <end position="44"/>
    </location>
</feature>
<dbReference type="GO" id="GO:0005829">
    <property type="term" value="C:cytosol"/>
    <property type="evidence" value="ECO:0007669"/>
    <property type="project" value="TreeGrafter"/>
</dbReference>
<keyword evidence="3" id="KW-1185">Reference proteome</keyword>
<dbReference type="InterPro" id="IPR009057">
    <property type="entry name" value="Homeodomain-like_sf"/>
</dbReference>
<dbReference type="SUPFAM" id="SSF46689">
    <property type="entry name" value="Homeodomain-like"/>
    <property type="match status" value="1"/>
</dbReference>
<dbReference type="RefSeq" id="WP_132701583.1">
    <property type="nucleotide sequence ID" value="NZ_SLZR01000007.1"/>
</dbReference>
<reference evidence="2 3" key="1">
    <citation type="submission" date="2019-03" db="EMBL/GenBank/DDBJ databases">
        <title>Genomic Encyclopedia of Archaeal and Bacterial Type Strains, Phase II (KMG-II): from individual species to whole genera.</title>
        <authorList>
            <person name="Goeker M."/>
        </authorList>
    </citation>
    <scope>NUCLEOTIDE SEQUENCE [LARGE SCALE GENOMIC DNA]</scope>
    <source>
        <strain evidence="2 3">DSM 15388</strain>
    </source>
</reference>
<dbReference type="InterPro" id="IPR051917">
    <property type="entry name" value="Transposase-Integrase"/>
</dbReference>
<protein>
    <submittedName>
        <fullName evidence="2">Helix-turn-helix protein</fullName>
    </submittedName>
</protein>
<dbReference type="GO" id="GO:0004803">
    <property type="term" value="F:transposase activity"/>
    <property type="evidence" value="ECO:0007669"/>
    <property type="project" value="TreeGrafter"/>
</dbReference>
<dbReference type="InterPro" id="IPR025246">
    <property type="entry name" value="IS30-like_HTH"/>
</dbReference>
<evidence type="ECO:0000259" key="1">
    <source>
        <dbReference type="Pfam" id="PF13936"/>
    </source>
</evidence>
<comment type="caution">
    <text evidence="2">The sequence shown here is derived from an EMBL/GenBank/DDBJ whole genome shotgun (WGS) entry which is preliminary data.</text>
</comment>
<proteinExistence type="predicted"/>
<dbReference type="EMBL" id="SLZR01000007">
    <property type="protein sequence ID" value="TCS41144.1"/>
    <property type="molecule type" value="Genomic_DNA"/>
</dbReference>
<gene>
    <name evidence="2" type="ORF">BCF53_107159</name>
</gene>